<accession>A0ABD3UES7</accession>
<dbReference type="Proteomes" id="UP001634394">
    <property type="component" value="Unassembled WGS sequence"/>
</dbReference>
<dbReference type="PIRSF" id="PIRSF000097">
    <property type="entry name" value="AKR"/>
    <property type="match status" value="1"/>
</dbReference>
<evidence type="ECO:0000256" key="5">
    <source>
        <dbReference type="PIRSR" id="PIRSR000097-2"/>
    </source>
</evidence>
<dbReference type="GO" id="GO:0016491">
    <property type="term" value="F:oxidoreductase activity"/>
    <property type="evidence" value="ECO:0007669"/>
    <property type="project" value="UniProtKB-KW"/>
</dbReference>
<evidence type="ECO:0000256" key="2">
    <source>
        <dbReference type="ARBA" id="ARBA00022857"/>
    </source>
</evidence>
<dbReference type="AlphaFoldDB" id="A0ABD3UES7"/>
<protein>
    <recommendedName>
        <fullName evidence="7">NADP-dependent oxidoreductase domain-containing protein</fullName>
    </recommendedName>
</protein>
<comment type="similarity">
    <text evidence="1">Belongs to the aldo/keto reductase family.</text>
</comment>
<organism evidence="8 9">
    <name type="scientific">Sinanodonta woodiana</name>
    <name type="common">Chinese pond mussel</name>
    <name type="synonym">Anodonta woodiana</name>
    <dbReference type="NCBI Taxonomy" id="1069815"/>
    <lineage>
        <taxon>Eukaryota</taxon>
        <taxon>Metazoa</taxon>
        <taxon>Spiralia</taxon>
        <taxon>Lophotrochozoa</taxon>
        <taxon>Mollusca</taxon>
        <taxon>Bivalvia</taxon>
        <taxon>Autobranchia</taxon>
        <taxon>Heteroconchia</taxon>
        <taxon>Palaeoheterodonta</taxon>
        <taxon>Unionida</taxon>
        <taxon>Unionoidea</taxon>
        <taxon>Unionidae</taxon>
        <taxon>Unioninae</taxon>
        <taxon>Sinanodonta</taxon>
    </lineage>
</organism>
<dbReference type="SUPFAM" id="SSF51430">
    <property type="entry name" value="NAD(P)-linked oxidoreductase"/>
    <property type="match status" value="1"/>
</dbReference>
<dbReference type="InterPro" id="IPR036812">
    <property type="entry name" value="NAD(P)_OxRdtase_dom_sf"/>
</dbReference>
<sequence>MAGVIQQLKLNSGRLMPMLGMGTYQLKGDHLKEIIDHAVFHGYRHIDTAYSYGNNEDIGDILKLLMKSGKLNRRDLFITTKIPDTYHAPTDLKSCVNESLEKLRLKSIDLLLIHHPWSLKNRGDGNLKPVGLDGQLEFAHQNMNETWKSMEELVKCNKVLSLGLSNFTAKQIDRILKKAEIPPSNLQLECHAYLQQVELEMFCKSRGIVLTAYSPLGAPARPEHHISPDNQIFLLEDETVKSIASKYVVKPAQVLLRFLIQRNIAVIPKTDKTDRLKQNLDCFNFYLKEKDMQTLRSLNRGIRFFPFSEFRSHPEFYADEPF</sequence>
<reference evidence="8 9" key="1">
    <citation type="submission" date="2024-11" db="EMBL/GenBank/DDBJ databases">
        <title>Chromosome-level genome assembly of the freshwater bivalve Anodonta woodiana.</title>
        <authorList>
            <person name="Chen X."/>
        </authorList>
    </citation>
    <scope>NUCLEOTIDE SEQUENCE [LARGE SCALE GENOMIC DNA]</scope>
    <source>
        <strain evidence="8">MN2024</strain>
        <tissue evidence="8">Gills</tissue>
    </source>
</reference>
<evidence type="ECO:0000256" key="6">
    <source>
        <dbReference type="PIRSR" id="PIRSR000097-3"/>
    </source>
</evidence>
<dbReference type="InterPro" id="IPR023210">
    <property type="entry name" value="NADP_OxRdtase_dom"/>
</dbReference>
<evidence type="ECO:0000259" key="7">
    <source>
        <dbReference type="Pfam" id="PF00248"/>
    </source>
</evidence>
<evidence type="ECO:0000256" key="4">
    <source>
        <dbReference type="PIRSR" id="PIRSR000097-1"/>
    </source>
</evidence>
<evidence type="ECO:0000313" key="9">
    <source>
        <dbReference type="Proteomes" id="UP001634394"/>
    </source>
</evidence>
<feature type="active site" description="Proton donor" evidence="4">
    <location>
        <position position="52"/>
    </location>
</feature>
<proteinExistence type="inferred from homology"/>
<comment type="caution">
    <text evidence="8">The sequence shown here is derived from an EMBL/GenBank/DDBJ whole genome shotgun (WGS) entry which is preliminary data.</text>
</comment>
<feature type="domain" description="NADP-dependent oxidoreductase" evidence="7">
    <location>
        <begin position="19"/>
        <end position="299"/>
    </location>
</feature>
<evidence type="ECO:0000313" key="8">
    <source>
        <dbReference type="EMBL" id="KAL3846663.1"/>
    </source>
</evidence>
<feature type="site" description="Lowers pKa of active site Tyr" evidence="6">
    <location>
        <position position="81"/>
    </location>
</feature>
<dbReference type="FunFam" id="3.20.20.100:FF:000006">
    <property type="entry name" value="Aldo-keto reductase family 1 member A1"/>
    <property type="match status" value="1"/>
</dbReference>
<name>A0ABD3UES7_SINWO</name>
<keyword evidence="2" id="KW-0521">NADP</keyword>
<dbReference type="PRINTS" id="PR00069">
    <property type="entry name" value="ALDKETRDTASE"/>
</dbReference>
<evidence type="ECO:0000256" key="3">
    <source>
        <dbReference type="ARBA" id="ARBA00023002"/>
    </source>
</evidence>
<keyword evidence="3" id="KW-0560">Oxidoreductase</keyword>
<feature type="binding site" evidence="5">
    <location>
        <position position="114"/>
    </location>
    <ligand>
        <name>substrate</name>
    </ligand>
</feature>
<dbReference type="Pfam" id="PF00248">
    <property type="entry name" value="Aldo_ket_red"/>
    <property type="match status" value="1"/>
</dbReference>
<keyword evidence="9" id="KW-1185">Reference proteome</keyword>
<dbReference type="EMBL" id="JBJQND010000016">
    <property type="protein sequence ID" value="KAL3846663.1"/>
    <property type="molecule type" value="Genomic_DNA"/>
</dbReference>
<dbReference type="PANTHER" id="PTHR11732">
    <property type="entry name" value="ALDO/KETO REDUCTASE"/>
    <property type="match status" value="1"/>
</dbReference>
<evidence type="ECO:0000256" key="1">
    <source>
        <dbReference type="ARBA" id="ARBA00007905"/>
    </source>
</evidence>
<gene>
    <name evidence="8" type="ORF">ACJMK2_017634</name>
</gene>
<dbReference type="Gene3D" id="3.20.20.100">
    <property type="entry name" value="NADP-dependent oxidoreductase domain"/>
    <property type="match status" value="1"/>
</dbReference>
<dbReference type="InterPro" id="IPR020471">
    <property type="entry name" value="AKR"/>
</dbReference>